<dbReference type="RefSeq" id="WP_265163202.1">
    <property type="nucleotide sequence ID" value="NZ_CP069620.1"/>
</dbReference>
<dbReference type="Pfam" id="PF13676">
    <property type="entry name" value="TIR_2"/>
    <property type="match status" value="1"/>
</dbReference>
<evidence type="ECO:0000313" key="3">
    <source>
        <dbReference type="Proteomes" id="UP001163981"/>
    </source>
</evidence>
<feature type="domain" description="AAA+ ATPase" evidence="1">
    <location>
        <begin position="35"/>
        <end position="155"/>
    </location>
</feature>
<dbReference type="Gene3D" id="3.40.50.300">
    <property type="entry name" value="P-loop containing nucleotide triphosphate hydrolases"/>
    <property type="match status" value="1"/>
</dbReference>
<organism evidence="2 3">
    <name type="scientific">Salinimicrobium tongyeongense</name>
    <dbReference type="NCBI Taxonomy" id="2809707"/>
    <lineage>
        <taxon>Bacteria</taxon>
        <taxon>Pseudomonadati</taxon>
        <taxon>Bacteroidota</taxon>
        <taxon>Flavobacteriia</taxon>
        <taxon>Flavobacteriales</taxon>
        <taxon>Flavobacteriaceae</taxon>
        <taxon>Salinimicrobium</taxon>
    </lineage>
</organism>
<keyword evidence="3" id="KW-1185">Reference proteome</keyword>
<dbReference type="InterPro" id="IPR035897">
    <property type="entry name" value="Toll_tir_struct_dom_sf"/>
</dbReference>
<sequence length="487" mass="56666">MKELLEEVFVTEGVPQYTFVKPPNYNDILLDIRRKGKPVIIEGQSGTGKTTTAKKIIHQLAGAIDITYLTARNTTDVEKIVALSKEKENGYYIIDDFHRLSNKLQTELADIAKVAAETQDEELPKLIIIGINQVGSSLIHMVHDIAKRCGIHRIEPGNEKSITELIQIGAEKLNVQIESPETIYEESKGDYWLTQSLCQAVCSINDIIEEQEDIKIINFEIEEIRDRMVSKLAHSYKEPVKEFARGKRFRPSNDPYFKLLKLISSQSSSIVDLNELANAYPDFKASINGIKEKRLNILLESKPICSRYFYYNQDNKNFAIEDPALFYYLKHVDWEEIRKDCGFRESIEDKEFEIAISFAGENRELAKYIAEQLEQIDVPTFYDELYESNYLGKAWSKEFERIFVHDSRFVVCLLDENHKNKIWPTFERDCFRKRVAHGEVIPIFLDDTVFVGIPDDIVGFKFKWNRDEDWQSEVEDKIVFKIWERLE</sequence>
<dbReference type="InterPro" id="IPR027417">
    <property type="entry name" value="P-loop_NTPase"/>
</dbReference>
<dbReference type="SMART" id="SM00382">
    <property type="entry name" value="AAA"/>
    <property type="match status" value="1"/>
</dbReference>
<proteinExistence type="predicted"/>
<gene>
    <name evidence="2" type="ORF">JRG66_12950</name>
</gene>
<dbReference type="SUPFAM" id="SSF52540">
    <property type="entry name" value="P-loop containing nucleoside triphosphate hydrolases"/>
    <property type="match status" value="1"/>
</dbReference>
<dbReference type="InterPro" id="IPR000157">
    <property type="entry name" value="TIR_dom"/>
</dbReference>
<dbReference type="Pfam" id="PF20720">
    <property type="entry name" value="nSTAND3"/>
    <property type="match status" value="1"/>
</dbReference>
<accession>A0ABY6NQ00</accession>
<dbReference type="EMBL" id="CP069620">
    <property type="protein sequence ID" value="UZH54864.1"/>
    <property type="molecule type" value="Genomic_DNA"/>
</dbReference>
<reference evidence="2" key="1">
    <citation type="submission" date="2021-02" db="EMBL/GenBank/DDBJ databases">
        <title>Salinimicrobium sp. nov. isolated from seawater in Tongyeong, Republic of Korea.</title>
        <authorList>
            <person name="Lee S.-J."/>
        </authorList>
    </citation>
    <scope>NUCLEOTIDE SEQUENCE</scope>
    <source>
        <strain evidence="2">HN-2-9-2</strain>
    </source>
</reference>
<dbReference type="CDD" id="cd00009">
    <property type="entry name" value="AAA"/>
    <property type="match status" value="1"/>
</dbReference>
<dbReference type="Proteomes" id="UP001163981">
    <property type="component" value="Chromosome"/>
</dbReference>
<name>A0ABY6NQ00_9FLAO</name>
<dbReference type="Gene3D" id="3.40.50.10140">
    <property type="entry name" value="Toll/interleukin-1 receptor homology (TIR) domain"/>
    <property type="match status" value="1"/>
</dbReference>
<evidence type="ECO:0000313" key="2">
    <source>
        <dbReference type="EMBL" id="UZH54864.1"/>
    </source>
</evidence>
<dbReference type="SUPFAM" id="SSF52200">
    <property type="entry name" value="Toll/Interleukin receptor TIR domain"/>
    <property type="match status" value="1"/>
</dbReference>
<dbReference type="InterPro" id="IPR003593">
    <property type="entry name" value="AAA+_ATPase"/>
</dbReference>
<protein>
    <submittedName>
        <fullName evidence="2">TIR domain-containing protein</fullName>
    </submittedName>
</protein>
<evidence type="ECO:0000259" key="1">
    <source>
        <dbReference type="SMART" id="SM00382"/>
    </source>
</evidence>
<dbReference type="InterPro" id="IPR049050">
    <property type="entry name" value="nSTAND3"/>
</dbReference>